<dbReference type="Proteomes" id="UP001335648">
    <property type="component" value="Unassembled WGS sequence"/>
</dbReference>
<dbReference type="AlphaFoldDB" id="A0AAN8GZH1"/>
<evidence type="ECO:0000313" key="1">
    <source>
        <dbReference type="EMBL" id="KAK5896648.1"/>
    </source>
</evidence>
<proteinExistence type="predicted"/>
<accession>A0AAN8GZH1</accession>
<comment type="caution">
    <text evidence="1">The sequence shown here is derived from an EMBL/GenBank/DDBJ whole genome shotgun (WGS) entry which is preliminary data.</text>
</comment>
<keyword evidence="2" id="KW-1185">Reference proteome</keyword>
<dbReference type="EMBL" id="JAULUE010002053">
    <property type="protein sequence ID" value="KAK5896648.1"/>
    <property type="molecule type" value="Genomic_DNA"/>
</dbReference>
<sequence length="103" mass="11397">MGFRIEALRWLNIETLSGDAAFPANIDAYIHPVRQSRDDVRDWNPSLKALQSSTTPRSCEKQQASRPCVIDLLVGLDSLVNQLTHGTAQLQILKDAKTGAHQS</sequence>
<name>A0AAN8GZH1_9TELE</name>
<reference evidence="1 2" key="1">
    <citation type="journal article" date="2023" name="Mol. Biol. Evol.">
        <title>Genomics of Secondarily Temperate Adaptation in the Only Non-Antarctic Icefish.</title>
        <authorList>
            <person name="Rivera-Colon A.G."/>
            <person name="Rayamajhi N."/>
            <person name="Minhas B.F."/>
            <person name="Madrigal G."/>
            <person name="Bilyk K.T."/>
            <person name="Yoon V."/>
            <person name="Hune M."/>
            <person name="Gregory S."/>
            <person name="Cheng C.H.C."/>
            <person name="Catchen J.M."/>
        </authorList>
    </citation>
    <scope>NUCLEOTIDE SEQUENCE [LARGE SCALE GENOMIC DNA]</scope>
    <source>
        <strain evidence="1">JC2023a</strain>
    </source>
</reference>
<organism evidence="1 2">
    <name type="scientific">Champsocephalus esox</name>
    <name type="common">pike icefish</name>
    <dbReference type="NCBI Taxonomy" id="159716"/>
    <lineage>
        <taxon>Eukaryota</taxon>
        <taxon>Metazoa</taxon>
        <taxon>Chordata</taxon>
        <taxon>Craniata</taxon>
        <taxon>Vertebrata</taxon>
        <taxon>Euteleostomi</taxon>
        <taxon>Actinopterygii</taxon>
        <taxon>Neopterygii</taxon>
        <taxon>Teleostei</taxon>
        <taxon>Neoteleostei</taxon>
        <taxon>Acanthomorphata</taxon>
        <taxon>Eupercaria</taxon>
        <taxon>Perciformes</taxon>
        <taxon>Notothenioidei</taxon>
        <taxon>Channichthyidae</taxon>
        <taxon>Champsocephalus</taxon>
    </lineage>
</organism>
<evidence type="ECO:0000313" key="2">
    <source>
        <dbReference type="Proteomes" id="UP001335648"/>
    </source>
</evidence>
<gene>
    <name evidence="1" type="ORF">CesoFtcFv8_009787</name>
</gene>
<protein>
    <submittedName>
        <fullName evidence="1">Uncharacterized protein</fullName>
    </submittedName>
</protein>